<evidence type="ECO:0000256" key="8">
    <source>
        <dbReference type="ARBA" id="ARBA00022833"/>
    </source>
</evidence>
<feature type="domain" description="Peptidase M20 dimerisation" evidence="10">
    <location>
        <begin position="177"/>
        <end position="284"/>
    </location>
</feature>
<comment type="similarity">
    <text evidence="2">Belongs to the peptidase M20A family. ArgE subfamily.</text>
</comment>
<dbReference type="NCBIfam" id="NF005710">
    <property type="entry name" value="PRK07522.1"/>
    <property type="match status" value="1"/>
</dbReference>
<sequence>MTDPRSIPADSVAILSALVSFDTTSRNSNLPLVEWIEEYLEHHGVRFTRYPGGDDGKWNLHASIGPDEAGGIAFSGHLDTVPVDGQDWTSDPFILREENGRLYGRGAADMKGYVACMLAAIPDIQAMELSRPVHLLFTCDEEITCNGARELIADLQKAGQVPALCVVGEPSLMTPIIAHKGRFAVRVKLTGKSGHSSGPQHGRNALHAMGRAIAICADQAEWFATQGRRVEGFDPPYTSMQVGLAAGGAILNIIPEHAWFDVEWRNVPGDEGPQALEHLQSALAPLDAVLRNDNPQGGITYEMLVDLPPLSLSEEHLLTDVTRQITGSNTTGYVSYGTEAGIYQRGGMESIVCGPGDIAQAHRPDEFIAIEQLQRCDRAIRTFARRISATP</sequence>
<comment type="cofactor">
    <cofactor evidence="1">
        <name>Zn(2+)</name>
        <dbReference type="ChEBI" id="CHEBI:29105"/>
    </cofactor>
</comment>
<dbReference type="EMBL" id="BJUZ01000001">
    <property type="protein sequence ID" value="GEK93280.1"/>
    <property type="molecule type" value="Genomic_DNA"/>
</dbReference>
<proteinExistence type="inferred from homology"/>
<evidence type="ECO:0000313" key="12">
    <source>
        <dbReference type="Proteomes" id="UP000321230"/>
    </source>
</evidence>
<dbReference type="SUPFAM" id="SSF55031">
    <property type="entry name" value="Bacterial exopeptidase dimerisation domain"/>
    <property type="match status" value="1"/>
</dbReference>
<dbReference type="InterPro" id="IPR011650">
    <property type="entry name" value="Peptidase_M20_dimer"/>
</dbReference>
<dbReference type="GO" id="GO:0008777">
    <property type="term" value="F:acetylornithine deacetylase activity"/>
    <property type="evidence" value="ECO:0007669"/>
    <property type="project" value="TreeGrafter"/>
</dbReference>
<dbReference type="Proteomes" id="UP000321230">
    <property type="component" value="Unassembled WGS sequence"/>
</dbReference>
<keyword evidence="7" id="KW-0378">Hydrolase</keyword>
<keyword evidence="12" id="KW-1185">Reference proteome</keyword>
<protein>
    <submittedName>
        <fullName evidence="11">Acetylornithine deacetylase</fullName>
    </submittedName>
</protein>
<dbReference type="GO" id="GO:0046872">
    <property type="term" value="F:metal ion binding"/>
    <property type="evidence" value="ECO:0007669"/>
    <property type="project" value="UniProtKB-KW"/>
</dbReference>
<dbReference type="PANTHER" id="PTHR43808">
    <property type="entry name" value="ACETYLORNITHINE DEACETYLASE"/>
    <property type="match status" value="1"/>
</dbReference>
<dbReference type="OrthoDB" id="9809784at2"/>
<dbReference type="InterPro" id="IPR002933">
    <property type="entry name" value="Peptidase_M20"/>
</dbReference>
<comment type="caution">
    <text evidence="11">The sequence shown here is derived from an EMBL/GenBank/DDBJ whole genome shotgun (WGS) entry which is preliminary data.</text>
</comment>
<dbReference type="PANTHER" id="PTHR43808:SF31">
    <property type="entry name" value="N-ACETYL-L-CITRULLINE DEACETYLASE"/>
    <property type="match status" value="1"/>
</dbReference>
<keyword evidence="5" id="KW-0028">Amino-acid biosynthesis</keyword>
<reference evidence="11 12" key="1">
    <citation type="submission" date="2019-07" db="EMBL/GenBank/DDBJ databases">
        <title>Whole genome shotgun sequence of Gluconobacter wancherniae NBRC 103581.</title>
        <authorList>
            <person name="Hosoyama A."/>
            <person name="Uohara A."/>
            <person name="Ohji S."/>
            <person name="Ichikawa N."/>
        </authorList>
    </citation>
    <scope>NUCLEOTIDE SEQUENCE [LARGE SCALE GENOMIC DNA]</scope>
    <source>
        <strain evidence="11 12">NBRC 103581</strain>
    </source>
</reference>
<evidence type="ECO:0000256" key="9">
    <source>
        <dbReference type="ARBA" id="ARBA00023285"/>
    </source>
</evidence>
<evidence type="ECO:0000256" key="2">
    <source>
        <dbReference type="ARBA" id="ARBA00005691"/>
    </source>
</evidence>
<dbReference type="SUPFAM" id="SSF53187">
    <property type="entry name" value="Zn-dependent exopeptidases"/>
    <property type="match status" value="1"/>
</dbReference>
<evidence type="ECO:0000256" key="4">
    <source>
        <dbReference type="ARBA" id="ARBA00022571"/>
    </source>
</evidence>
<evidence type="ECO:0000256" key="5">
    <source>
        <dbReference type="ARBA" id="ARBA00022605"/>
    </source>
</evidence>
<dbReference type="Pfam" id="PF07687">
    <property type="entry name" value="M20_dimer"/>
    <property type="match status" value="1"/>
</dbReference>
<dbReference type="NCBIfam" id="TIGR01892">
    <property type="entry name" value="AcOrn-deacetyl"/>
    <property type="match status" value="1"/>
</dbReference>
<dbReference type="Pfam" id="PF01546">
    <property type="entry name" value="Peptidase_M20"/>
    <property type="match status" value="1"/>
</dbReference>
<evidence type="ECO:0000256" key="1">
    <source>
        <dbReference type="ARBA" id="ARBA00001947"/>
    </source>
</evidence>
<dbReference type="PROSITE" id="PS00759">
    <property type="entry name" value="ARGE_DAPE_CPG2_2"/>
    <property type="match status" value="1"/>
</dbReference>
<dbReference type="Gene3D" id="3.30.70.360">
    <property type="match status" value="1"/>
</dbReference>
<evidence type="ECO:0000256" key="7">
    <source>
        <dbReference type="ARBA" id="ARBA00022801"/>
    </source>
</evidence>
<dbReference type="GO" id="GO:0006526">
    <property type="term" value="P:L-arginine biosynthetic process"/>
    <property type="evidence" value="ECO:0007669"/>
    <property type="project" value="UniProtKB-KW"/>
</dbReference>
<keyword evidence="9" id="KW-0170">Cobalt</keyword>
<name>A0A511AYK1_9PROT</name>
<dbReference type="InterPro" id="IPR010169">
    <property type="entry name" value="AcOrn-deacetyl"/>
</dbReference>
<keyword evidence="4" id="KW-0055">Arginine biosynthesis</keyword>
<dbReference type="InterPro" id="IPR036264">
    <property type="entry name" value="Bact_exopeptidase_dim_dom"/>
</dbReference>
<dbReference type="InterPro" id="IPR001261">
    <property type="entry name" value="ArgE/DapE_CS"/>
</dbReference>
<evidence type="ECO:0000259" key="10">
    <source>
        <dbReference type="Pfam" id="PF07687"/>
    </source>
</evidence>
<dbReference type="CDD" id="cd03894">
    <property type="entry name" value="M20_ArgE"/>
    <property type="match status" value="1"/>
</dbReference>
<dbReference type="InterPro" id="IPR050072">
    <property type="entry name" value="Peptidase_M20A"/>
</dbReference>
<organism evidence="11 12">
    <name type="scientific">Gluconobacter wancherniae NBRC 103581</name>
    <dbReference type="NCBI Taxonomy" id="656744"/>
    <lineage>
        <taxon>Bacteria</taxon>
        <taxon>Pseudomonadati</taxon>
        <taxon>Pseudomonadota</taxon>
        <taxon>Alphaproteobacteria</taxon>
        <taxon>Acetobacterales</taxon>
        <taxon>Acetobacteraceae</taxon>
        <taxon>Gluconobacter</taxon>
    </lineage>
</organism>
<keyword evidence="8" id="KW-0862">Zinc</keyword>
<dbReference type="AlphaFoldDB" id="A0A511AYK1"/>
<dbReference type="RefSeq" id="WP_146794689.1">
    <property type="nucleotide sequence ID" value="NZ_BARC01000011.1"/>
</dbReference>
<evidence type="ECO:0000256" key="6">
    <source>
        <dbReference type="ARBA" id="ARBA00022723"/>
    </source>
</evidence>
<evidence type="ECO:0000256" key="3">
    <source>
        <dbReference type="ARBA" id="ARBA00022490"/>
    </source>
</evidence>
<accession>A0A511AYK1</accession>
<gene>
    <name evidence="11" type="ORF">GWA01_10500</name>
</gene>
<keyword evidence="6" id="KW-0479">Metal-binding</keyword>
<dbReference type="PROSITE" id="PS00758">
    <property type="entry name" value="ARGE_DAPE_CPG2_1"/>
    <property type="match status" value="1"/>
</dbReference>
<keyword evidence="3" id="KW-0963">Cytoplasm</keyword>
<evidence type="ECO:0000313" key="11">
    <source>
        <dbReference type="EMBL" id="GEK93280.1"/>
    </source>
</evidence>
<dbReference type="Gene3D" id="3.40.630.10">
    <property type="entry name" value="Zn peptidases"/>
    <property type="match status" value="1"/>
</dbReference>